<dbReference type="AlphaFoldDB" id="A0A6J4KE21"/>
<proteinExistence type="predicted"/>
<reference evidence="1" key="1">
    <citation type="submission" date="2020-02" db="EMBL/GenBank/DDBJ databases">
        <authorList>
            <person name="Meier V. D."/>
        </authorList>
    </citation>
    <scope>NUCLEOTIDE SEQUENCE</scope>
    <source>
        <strain evidence="1">AVDCRST_MAG56</strain>
    </source>
</reference>
<organism evidence="1">
    <name type="scientific">uncultured Cytophagales bacterium</name>
    <dbReference type="NCBI Taxonomy" id="158755"/>
    <lineage>
        <taxon>Bacteria</taxon>
        <taxon>Pseudomonadati</taxon>
        <taxon>Bacteroidota</taxon>
        <taxon>Sphingobacteriia</taxon>
        <taxon>Sphingobacteriales</taxon>
        <taxon>environmental samples</taxon>
    </lineage>
</organism>
<accession>A0A6J4KE21</accession>
<name>A0A6J4KE21_9SPHI</name>
<dbReference type="EMBL" id="CADCTQ010000464">
    <property type="protein sequence ID" value="CAA9303126.1"/>
    <property type="molecule type" value="Genomic_DNA"/>
</dbReference>
<protein>
    <submittedName>
        <fullName evidence="1">Uncharacterized protein</fullName>
    </submittedName>
</protein>
<evidence type="ECO:0000313" key="1">
    <source>
        <dbReference type="EMBL" id="CAA9303126.1"/>
    </source>
</evidence>
<gene>
    <name evidence="1" type="ORF">AVDCRST_MAG56-5604</name>
</gene>
<feature type="non-terminal residue" evidence="1">
    <location>
        <position position="1"/>
    </location>
</feature>
<sequence length="293" mass="30172">YQPPPLPVVVGAEVAAGFEGFGLVAAVPAPAGGKLLGRGVLFEGEQPGFEFRFRTGFAGPVPGRPLPEPVHHGLRGGGQRRGHFGRQVEVFEVEGGLVARRHGGQPQVHPGNFVGPHPAALHAPLQLAGILGRVNALGVEVVEGQHHAGEEPGQHAVADVNLFLVLSIGVFLAVAAEKIEVQHGAEVIFVVHFAHQVGGPVPGGGAGAGQGQVRLFAARLVVEGIAAAGGDHQRGGAGVGGRQGRQVEPVQGRLGLGPQHQVAEQAGTEVQESFSGHGRKGQVDTCFIVFILR</sequence>